<gene>
    <name evidence="1" type="ORF">DFR31_1339</name>
</gene>
<evidence type="ECO:0000313" key="2">
    <source>
        <dbReference type="Proteomes" id="UP000275461"/>
    </source>
</evidence>
<proteinExistence type="predicted"/>
<dbReference type="Proteomes" id="UP000275461">
    <property type="component" value="Unassembled WGS sequence"/>
</dbReference>
<accession>A0A498C7M5</accession>
<reference evidence="1 2" key="1">
    <citation type="submission" date="2018-10" db="EMBL/GenBank/DDBJ databases">
        <title>Genomic Encyclopedia of Type Strains, Phase IV (KMG-IV): sequencing the most valuable type-strain genomes for metagenomic binning, comparative biology and taxonomic classification.</title>
        <authorList>
            <person name="Goeker M."/>
        </authorList>
    </citation>
    <scope>NUCLEOTIDE SEQUENCE [LARGE SCALE GENOMIC DNA]</scope>
    <source>
        <strain evidence="1 2">DSM 12769</strain>
    </source>
</reference>
<dbReference type="SUPFAM" id="SSF53474">
    <property type="entry name" value="alpha/beta-Hydrolases"/>
    <property type="match status" value="1"/>
</dbReference>
<name>A0A498C7M5_9GAMM</name>
<dbReference type="InterPro" id="IPR029058">
    <property type="entry name" value="AB_hydrolase_fold"/>
</dbReference>
<organism evidence="1 2">
    <name type="scientific">Alkalispirillum mobile</name>
    <dbReference type="NCBI Taxonomy" id="85925"/>
    <lineage>
        <taxon>Bacteria</taxon>
        <taxon>Pseudomonadati</taxon>
        <taxon>Pseudomonadota</taxon>
        <taxon>Gammaproteobacteria</taxon>
        <taxon>Chromatiales</taxon>
        <taxon>Ectothiorhodospiraceae</taxon>
        <taxon>Alkalispirillum</taxon>
    </lineage>
</organism>
<evidence type="ECO:0000313" key="1">
    <source>
        <dbReference type="EMBL" id="RLK51403.1"/>
    </source>
</evidence>
<dbReference type="OrthoDB" id="9796486at2"/>
<protein>
    <submittedName>
        <fullName evidence="1">Dihydroorotate oxidase B electron transfer subunit</fullName>
    </submittedName>
</protein>
<sequence>MTRDAEARYQGRVLSVAGLPDGQLLIRLAVPELARAAPGHYVHLHLPQGSHPLWLVEASPEGGWLAGLLDARALPEGYAPPPGQSVGCSGLQGEGFGELPGERLVILGQDQGVAAALFLAQRLGKARARLVLLGTGAERLPFRPRPSRFVIPGMPPGTIAGNGIMEQNGIASRLAISGAEQPGCHHGDLPELLTAWWHTVPAWDRHDWAVAAAGPWHWLEGLRHHVPESLPLADCRLP</sequence>
<dbReference type="RefSeq" id="WP_121441819.1">
    <property type="nucleotide sequence ID" value="NZ_RCDA01000001.1"/>
</dbReference>
<dbReference type="EMBL" id="RCDA01000001">
    <property type="protein sequence ID" value="RLK51403.1"/>
    <property type="molecule type" value="Genomic_DNA"/>
</dbReference>
<keyword evidence="2" id="KW-1185">Reference proteome</keyword>
<dbReference type="AlphaFoldDB" id="A0A498C7M5"/>
<comment type="caution">
    <text evidence="1">The sequence shown here is derived from an EMBL/GenBank/DDBJ whole genome shotgun (WGS) entry which is preliminary data.</text>
</comment>